<evidence type="ECO:0000313" key="2">
    <source>
        <dbReference type="EMBL" id="PPE71239.1"/>
    </source>
</evidence>
<proteinExistence type="inferred from homology"/>
<dbReference type="InterPro" id="IPR042100">
    <property type="entry name" value="Bug_dom1"/>
</dbReference>
<dbReference type="PIRSF" id="PIRSF017082">
    <property type="entry name" value="YflP"/>
    <property type="match status" value="1"/>
</dbReference>
<comment type="caution">
    <text evidence="2">The sequence shown here is derived from an EMBL/GenBank/DDBJ whole genome shotgun (WGS) entry which is preliminary data.</text>
</comment>
<protein>
    <submittedName>
        <fullName evidence="2">ABC transporter substrate-binding protein</fullName>
    </submittedName>
</protein>
<dbReference type="InterPro" id="IPR005064">
    <property type="entry name" value="BUG"/>
</dbReference>
<gene>
    <name evidence="2" type="ORF">C1702_02125</name>
</gene>
<dbReference type="SUPFAM" id="SSF53850">
    <property type="entry name" value="Periplasmic binding protein-like II"/>
    <property type="match status" value="1"/>
</dbReference>
<comment type="similarity">
    <text evidence="1">Belongs to the UPF0065 (bug) family.</text>
</comment>
<dbReference type="PANTHER" id="PTHR42928">
    <property type="entry name" value="TRICARBOXYLATE-BINDING PROTEIN"/>
    <property type="match status" value="1"/>
</dbReference>
<dbReference type="CDD" id="cd07012">
    <property type="entry name" value="PBP2_Bug_TTT"/>
    <property type="match status" value="1"/>
</dbReference>
<dbReference type="Pfam" id="PF03401">
    <property type="entry name" value="TctC"/>
    <property type="match status" value="1"/>
</dbReference>
<dbReference type="EMBL" id="PSNY01000002">
    <property type="protein sequence ID" value="PPE71239.1"/>
    <property type="molecule type" value="Genomic_DNA"/>
</dbReference>
<dbReference type="AlphaFoldDB" id="A0A2S5T8F1"/>
<dbReference type="RefSeq" id="WP_104356030.1">
    <property type="nucleotide sequence ID" value="NZ_CALFFA010000013.1"/>
</dbReference>
<organism evidence="2 3">
    <name type="scientific">Caldimonas thermodepolymerans</name>
    <dbReference type="NCBI Taxonomy" id="215580"/>
    <lineage>
        <taxon>Bacteria</taxon>
        <taxon>Pseudomonadati</taxon>
        <taxon>Pseudomonadota</taxon>
        <taxon>Betaproteobacteria</taxon>
        <taxon>Burkholderiales</taxon>
        <taxon>Sphaerotilaceae</taxon>
        <taxon>Caldimonas</taxon>
    </lineage>
</organism>
<dbReference type="Proteomes" id="UP000239406">
    <property type="component" value="Unassembled WGS sequence"/>
</dbReference>
<evidence type="ECO:0000313" key="3">
    <source>
        <dbReference type="Proteomes" id="UP000239406"/>
    </source>
</evidence>
<reference evidence="2 3" key="1">
    <citation type="submission" date="2018-02" db="EMBL/GenBank/DDBJ databases">
        <title>Reclassifiation of [Polyangium] brachysporum DSM 7029 as Guopingzhaonella breviflexa gen. nov., sp. nov., a member of the family Comamonadaceae.</title>
        <authorList>
            <person name="Tang B."/>
        </authorList>
    </citation>
    <scope>NUCLEOTIDE SEQUENCE [LARGE SCALE GENOMIC DNA]</scope>
    <source>
        <strain evidence="2 3">DSM 15344</strain>
    </source>
</reference>
<name>A0A2S5T8F1_9BURK</name>
<dbReference type="Gene3D" id="3.40.190.150">
    <property type="entry name" value="Bordetella uptake gene, domain 1"/>
    <property type="match status" value="1"/>
</dbReference>
<keyword evidence="3" id="KW-1185">Reference proteome</keyword>
<sequence length="327" mass="34112">MPSKLKPLFRLALAHAIALCGGAALAQQSQPTPVTMLVGFAPGGTSDAVARVLAQKLPEYLKQPVVVENRTGALGTIALRELANTPAGKPVFALMPFSAVVFPALTGMASGYDPLKDLKPVASVTSYPLGLVVGGDSKVRTPTDLVNSLKAAPGDAQFGTAGAGGHNHFLGLQLAKVIGVEATIVPYKGNGPLITDLIPGHVAAGLMVAGEVTPFVKDGKLRIVGVLTANRSPLMPDVPTFAEHGFPVTAGEAWYGVWTHARASAGEVAQMQDAVSKALATPEVQQSLIEKFAMQPDFRPAAQTEKRLQADFEQWAPVIKASGFKPQ</sequence>
<accession>A0A2S5T8F1</accession>
<dbReference type="Gene3D" id="3.40.190.10">
    <property type="entry name" value="Periplasmic binding protein-like II"/>
    <property type="match status" value="1"/>
</dbReference>
<dbReference type="PANTHER" id="PTHR42928:SF5">
    <property type="entry name" value="BLR1237 PROTEIN"/>
    <property type="match status" value="1"/>
</dbReference>
<evidence type="ECO:0000256" key="1">
    <source>
        <dbReference type="ARBA" id="ARBA00006987"/>
    </source>
</evidence>